<sequence length="269" mass="31422">MSSRSSRQRSTSSHANSSPSHSPSPTSSSIQTSSSFVNPWVKEELIAILDYINDNIADWLAHPKLLCEKAIQQNIIEQRSIQAVYQKAYNSINAMRIWLKNKKKGHESIIWSDTQVKVLLEEVTRKIIKEEIEDEREANDVESIDSEQQESSSEEKDKDINYEEDNEEEMDNKANEVMNIDDSDVFPETDPPCLPFSIPMLDEMYKIKLKDIDDMDSDESKDLAKEVLNKKYKEILEMIRNVYMKHEEIVRLIHKTENKILEFNNEDWY</sequence>
<keyword evidence="3" id="KW-1185">Reference proteome</keyword>
<accession>A0A9N9N7M1</accession>
<dbReference type="Proteomes" id="UP000789375">
    <property type="component" value="Unassembled WGS sequence"/>
</dbReference>
<feature type="region of interest" description="Disordered" evidence="1">
    <location>
        <begin position="135"/>
        <end position="171"/>
    </location>
</feature>
<name>A0A9N9N7M1_FUNMO</name>
<evidence type="ECO:0000313" key="2">
    <source>
        <dbReference type="EMBL" id="CAG8709359.1"/>
    </source>
</evidence>
<evidence type="ECO:0000256" key="1">
    <source>
        <dbReference type="SAM" id="MobiDB-lite"/>
    </source>
</evidence>
<dbReference type="AlphaFoldDB" id="A0A9N9N7M1"/>
<feature type="region of interest" description="Disordered" evidence="1">
    <location>
        <begin position="1"/>
        <end position="33"/>
    </location>
</feature>
<protein>
    <submittedName>
        <fullName evidence="2">12063_t:CDS:1</fullName>
    </submittedName>
</protein>
<feature type="compositionally biased region" description="Acidic residues" evidence="1">
    <location>
        <begin position="135"/>
        <end position="148"/>
    </location>
</feature>
<proteinExistence type="predicted"/>
<gene>
    <name evidence="2" type="ORF">FMOSSE_LOCUS14226</name>
</gene>
<reference evidence="2" key="1">
    <citation type="submission" date="2021-06" db="EMBL/GenBank/DDBJ databases">
        <authorList>
            <person name="Kallberg Y."/>
            <person name="Tangrot J."/>
            <person name="Rosling A."/>
        </authorList>
    </citation>
    <scope>NUCLEOTIDE SEQUENCE</scope>
    <source>
        <strain evidence="2">87-6 pot B 2015</strain>
    </source>
</reference>
<organism evidence="2 3">
    <name type="scientific">Funneliformis mosseae</name>
    <name type="common">Endomycorrhizal fungus</name>
    <name type="synonym">Glomus mosseae</name>
    <dbReference type="NCBI Taxonomy" id="27381"/>
    <lineage>
        <taxon>Eukaryota</taxon>
        <taxon>Fungi</taxon>
        <taxon>Fungi incertae sedis</taxon>
        <taxon>Mucoromycota</taxon>
        <taxon>Glomeromycotina</taxon>
        <taxon>Glomeromycetes</taxon>
        <taxon>Glomerales</taxon>
        <taxon>Glomeraceae</taxon>
        <taxon>Funneliformis</taxon>
    </lineage>
</organism>
<evidence type="ECO:0000313" key="3">
    <source>
        <dbReference type="Proteomes" id="UP000789375"/>
    </source>
</evidence>
<comment type="caution">
    <text evidence="2">The sequence shown here is derived from an EMBL/GenBank/DDBJ whole genome shotgun (WGS) entry which is preliminary data.</text>
</comment>
<dbReference type="EMBL" id="CAJVPP010010255">
    <property type="protein sequence ID" value="CAG8709359.1"/>
    <property type="molecule type" value="Genomic_DNA"/>
</dbReference>